<reference evidence="1" key="1">
    <citation type="submission" date="2021-02" db="EMBL/GenBank/DDBJ databases">
        <authorList>
            <person name="Dougan E. K."/>
            <person name="Rhodes N."/>
            <person name="Thang M."/>
            <person name="Chan C."/>
        </authorList>
    </citation>
    <scope>NUCLEOTIDE SEQUENCE</scope>
</reference>
<protein>
    <submittedName>
        <fullName evidence="1">Uncharacterized protein</fullName>
    </submittedName>
</protein>
<proteinExistence type="predicted"/>
<dbReference type="AlphaFoldDB" id="A0A813EY43"/>
<comment type="caution">
    <text evidence="1">The sequence shown here is derived from an EMBL/GenBank/DDBJ whole genome shotgun (WGS) entry which is preliminary data.</text>
</comment>
<keyword evidence="2" id="KW-1185">Reference proteome</keyword>
<evidence type="ECO:0000313" key="2">
    <source>
        <dbReference type="Proteomes" id="UP000654075"/>
    </source>
</evidence>
<dbReference type="Proteomes" id="UP000654075">
    <property type="component" value="Unassembled WGS sequence"/>
</dbReference>
<accession>A0A813EY43</accession>
<name>A0A813EY43_POLGL</name>
<gene>
    <name evidence="1" type="ORF">PGLA1383_LOCUS24665</name>
</gene>
<feature type="non-terminal residue" evidence="1">
    <location>
        <position position="131"/>
    </location>
</feature>
<feature type="non-terminal residue" evidence="1">
    <location>
        <position position="1"/>
    </location>
</feature>
<organism evidence="1 2">
    <name type="scientific">Polarella glacialis</name>
    <name type="common">Dinoflagellate</name>
    <dbReference type="NCBI Taxonomy" id="89957"/>
    <lineage>
        <taxon>Eukaryota</taxon>
        <taxon>Sar</taxon>
        <taxon>Alveolata</taxon>
        <taxon>Dinophyceae</taxon>
        <taxon>Suessiales</taxon>
        <taxon>Suessiaceae</taxon>
        <taxon>Polarella</taxon>
    </lineage>
</organism>
<evidence type="ECO:0000313" key="1">
    <source>
        <dbReference type="EMBL" id="CAE8606685.1"/>
    </source>
</evidence>
<dbReference type="EMBL" id="CAJNNV010019663">
    <property type="protein sequence ID" value="CAE8606685.1"/>
    <property type="molecule type" value="Genomic_DNA"/>
</dbReference>
<sequence length="131" mass="14557">DYTAEKGATQGSTTTATTATTTTATATATGSGDQLTLTLRADKPGRKRGGCFTDLSSWAALWQQLLLRGWRLAKGWRKNDSYWLPPGVKRESPWKNRVHYFDSKLQVVRHLRDHWQVVVQVAAEEDPGAEA</sequence>